<dbReference type="InterPro" id="IPR036397">
    <property type="entry name" value="RNaseH_sf"/>
</dbReference>
<keyword evidence="4" id="KW-1185">Reference proteome</keyword>
<feature type="domain" description="Winged helix-turn helix" evidence="2">
    <location>
        <begin position="105"/>
        <end position="163"/>
    </location>
</feature>
<protein>
    <recommendedName>
        <fullName evidence="5">IS630 family transposase</fullName>
    </recommendedName>
</protein>
<evidence type="ECO:0000313" key="3">
    <source>
        <dbReference type="EMBL" id="RUS92989.1"/>
    </source>
</evidence>
<feature type="domain" description="Tc1-like transposase DDE" evidence="1">
    <location>
        <begin position="183"/>
        <end position="322"/>
    </location>
</feature>
<dbReference type="InterPro" id="IPR038717">
    <property type="entry name" value="Tc1-like_DDE_dom"/>
</dbReference>
<evidence type="ECO:0000313" key="4">
    <source>
        <dbReference type="Proteomes" id="UP000276103"/>
    </source>
</evidence>
<dbReference type="Proteomes" id="UP000276103">
    <property type="component" value="Unassembled WGS sequence"/>
</dbReference>
<dbReference type="Pfam" id="PF13592">
    <property type="entry name" value="HTH_33"/>
    <property type="match status" value="1"/>
</dbReference>
<gene>
    <name evidence="3" type="ORF">DSM107003_47360</name>
</gene>
<dbReference type="Gene3D" id="3.30.420.10">
    <property type="entry name" value="Ribonuclease H-like superfamily/Ribonuclease H"/>
    <property type="match status" value="1"/>
</dbReference>
<dbReference type="NCBIfam" id="NF033545">
    <property type="entry name" value="transpos_IS630"/>
    <property type="match status" value="1"/>
</dbReference>
<evidence type="ECO:0000259" key="1">
    <source>
        <dbReference type="Pfam" id="PF13358"/>
    </source>
</evidence>
<dbReference type="AlphaFoldDB" id="A0A3S5K2Q1"/>
<dbReference type="InterPro" id="IPR047655">
    <property type="entry name" value="Transpos_IS630-like"/>
</dbReference>
<accession>A0A3S5K2Q1</accession>
<dbReference type="Pfam" id="PF13358">
    <property type="entry name" value="DDE_3"/>
    <property type="match status" value="1"/>
</dbReference>
<dbReference type="EMBL" id="RSCM01000022">
    <property type="protein sequence ID" value="RUS92989.1"/>
    <property type="molecule type" value="Genomic_DNA"/>
</dbReference>
<dbReference type="GO" id="GO:0003676">
    <property type="term" value="F:nucleic acid binding"/>
    <property type="evidence" value="ECO:0007669"/>
    <property type="project" value="InterPro"/>
</dbReference>
<reference evidence="3 4" key="1">
    <citation type="journal article" date="2019" name="Genome Biol. Evol.">
        <title>Day and night: Metabolic profiles and evolutionary relationships of six axenic non-marine cyanobacteria.</title>
        <authorList>
            <person name="Will S.E."/>
            <person name="Henke P."/>
            <person name="Boedeker C."/>
            <person name="Huang S."/>
            <person name="Brinkmann H."/>
            <person name="Rohde M."/>
            <person name="Jarek M."/>
            <person name="Friedl T."/>
            <person name="Seufert S."/>
            <person name="Schumacher M."/>
            <person name="Overmann J."/>
            <person name="Neumann-Schaal M."/>
            <person name="Petersen J."/>
        </authorList>
    </citation>
    <scope>NUCLEOTIDE SEQUENCE [LARGE SCALE GENOMIC DNA]</scope>
    <source>
        <strain evidence="3 4">SAG 1403-4b</strain>
    </source>
</reference>
<name>A0A3S5K2Q1_ANAVA</name>
<evidence type="ECO:0008006" key="5">
    <source>
        <dbReference type="Google" id="ProtNLM"/>
    </source>
</evidence>
<dbReference type="OrthoDB" id="467852at2"/>
<evidence type="ECO:0000259" key="2">
    <source>
        <dbReference type="Pfam" id="PF13592"/>
    </source>
</evidence>
<organism evidence="3 4">
    <name type="scientific">Trichormus variabilis SAG 1403-4b</name>
    <dbReference type="NCBI Taxonomy" id="447716"/>
    <lineage>
        <taxon>Bacteria</taxon>
        <taxon>Bacillati</taxon>
        <taxon>Cyanobacteriota</taxon>
        <taxon>Cyanophyceae</taxon>
        <taxon>Nostocales</taxon>
        <taxon>Nostocaceae</taxon>
        <taxon>Trichormus</taxon>
    </lineage>
</organism>
<proteinExistence type="predicted"/>
<comment type="caution">
    <text evidence="3">The sequence shown here is derived from an EMBL/GenBank/DDBJ whole genome shotgun (WGS) entry which is preliminary data.</text>
</comment>
<dbReference type="InterPro" id="IPR025959">
    <property type="entry name" value="Winged_HTH_dom"/>
</dbReference>
<sequence>MPKRISIEPHLSLTELEQRYRQAKDVVEKSHYQIIWLLASGRSSGEVSQITGYSLSWIYELVWGYNRIGPDSLGDKRHKHPGAKTLLNDVQQAQLWQVLQSPPADGGLWNGRKVADWISVLVGYSVSRQRGWEYLKEMKLRLRVPRPSHEETDYFEQEEWKKKLASDEVAQVQTNHPDADVEVWTMDEHRIGLKPIIRRIWVDEWTVPVANVNWRFKWLWLYGFVHPQSGETYWWILPFVNTEIFNQVLADFAQHFDVGDQKQIVLALDQAGWHTAKKLDIPQGIHIVEMPSHSPELQPAERLWPLTNEPIANRSFEDLDEVEEVLFNRCKQLLEQQDLVRGLTNFHWWPQVTVAT</sequence>